<evidence type="ECO:0000313" key="5">
    <source>
        <dbReference type="EMBL" id="AMP82934.1"/>
    </source>
</evidence>
<dbReference type="InterPro" id="IPR019775">
    <property type="entry name" value="WD40_repeat_CS"/>
</dbReference>
<dbReference type="EMBL" id="KT992845">
    <property type="protein sequence ID" value="AMP82934.1"/>
    <property type="molecule type" value="mRNA"/>
</dbReference>
<evidence type="ECO:0000256" key="2">
    <source>
        <dbReference type="ARBA" id="ARBA00022737"/>
    </source>
</evidence>
<dbReference type="PANTHER" id="PTHR44099">
    <property type="entry name" value="RABCONNECTIN-3B, ISOFORM A"/>
    <property type="match status" value="1"/>
</dbReference>
<protein>
    <submittedName>
        <fullName evidence="5">WRKY56</fullName>
    </submittedName>
</protein>
<dbReference type="InterPro" id="IPR011989">
    <property type="entry name" value="ARM-like"/>
</dbReference>
<dbReference type="PROSITE" id="PS50082">
    <property type="entry name" value="WD_REPEATS_2"/>
    <property type="match status" value="1"/>
</dbReference>
<feature type="repeat" description="WD" evidence="3">
    <location>
        <begin position="590"/>
        <end position="612"/>
    </location>
</feature>
<feature type="region of interest" description="Disordered" evidence="4">
    <location>
        <begin position="761"/>
        <end position="794"/>
    </location>
</feature>
<reference evidence="5" key="1">
    <citation type="journal article" date="2016" name="Appl Plant Sci">
        <title>Development and characterization of EST-SSR markers for Catalpa bungei (Bignoniaceae).</title>
        <authorList>
            <person name="Wang P."/>
            <person name="Ma Y."/>
            <person name="Ma L."/>
            <person name="Li Y."/>
            <person name="Wang S."/>
            <person name="Li L."/>
            <person name="Yang R."/>
            <person name="Wang Q."/>
        </authorList>
    </citation>
    <scope>NUCLEOTIDE SEQUENCE</scope>
</reference>
<sequence>MKCKSLACIWSGSPPVHRVTAVAALQEPPTLYTGGSDGSIIWWNLISSLGKQEMKPFAMLCGHAAPIADLGICFPFKASETGKLTDSNNVQSYPNSVNCGALISACSDGVLCVWSSASGHCRRRRKMPPWAGSPFMIRPLPNNGRYACITCSFVNQEHHVLDLGEGDESSVDKELQNSNTSKCTVIIIDLFSLSIVQTVFHGNASIGPLKSMAVIMPSKDMEKQSVMIVDSFGKVLCLPIAKDPDPKGQNVPAVPKDSSISEMMDWADDSKEKGSLVAFVKCGYVLALVHRTYCTFRQAENGTVFGEIAFSDDQLCFEDKLYVIGGIFLGDDMSVSDNGFVEEFVAWNNSGKAVLYRISYSSSIFKFDALSVVPAVSHPSDMRLSFSFIPLNKYLLRVESICFHVEEHKFWRPHVTIWPLPQQNNNYAKLHLQCEMCGEGNLFDDWPLDSSLSTTEGQNHNVLEEGTIMSDEMFTLENSAPSPGDTDGKYSSNRGHVTYRGSQLVSSSMVISENYLAPYAIVYGFFSGDIEIVRFHMFFTALDSLIERPHQEADSQGQKHCLSGHRGAVLCLASHQMVSRSGGCTSNHVLLSGSMDCTVRVWDLDSGNPITVLHQHVAPVRQIILPPCQSEHPWSDCFLTVGDDSSVSLVSLQTLRVERLFPGHLHFPSKVMWDGVRGYIACLCPNRSGKADALDILYIWDVKTGARERVLRGPAAHSMFDHFLKAINENLLSGNLMNGNTSVSSLVFPVIEPTKFSQSHSKISGKGISPQISPESKFEPNAPETSNAMKGTGAKSGWPTSVVFRSDKHPIKSSCPFPGVSTLCFDLTSLMSLCSMNELFVDGSHIGEKSNVKGAGSSTPKDDAKQRVNTPVKELTEEMPSSHHVNGKSSSFSDRSSVVTLEHHEWVRSLEGCLLQFSLSFLHLWNVDIELDNLLITEMKLKRPDTFIVSSGILGDRGSMTLAFPGSYSTIELWKSSSEYSALRSLTMVSLAQHLVSLSHSCSSSSSALAAFYTRKFAEKIVDIKPPLLQLLVSFWQNEFEHVKMAARSLFHCAASRAIPLPLCCSKARQHFNLHIDPYGISEKEHDNTTAESLISDGKMETQGDFVEEQSEITSWLESYEVQDWISCLGGTTQDAMASQILVAAALAVWYPSLVKPKLAMVVVHPLLKLVMAMNEKYSAAAAEILAEGMESTWKSCIGSEIPRLIGDIFFQVECVSGTSATASSKDSAASLNIQDTLVGILLPSLAMADIPGYLHVIESQIWSTASDSPVHVVALMTLIRVVRGSPRNLAPYLDKVVIFILQTMDPSNSTMRRSCLQSSMTALKEVVRVFPMVTLNETSTRLAVGDAIGDINNASIRVYDMQSMSKIKVLDASGPPGLPSLLGGTLEMGMTTAISALSFSPDGEGLVAFSENGLMIRWWSLGSVWWEKLSRNLVPVQCTKLIFVPPWEGFSPNSTRSSIMASVLHDNGQANSPGNNKAASDSDRLKLLIHNLDLSYRLEWADVRKVKLSQHSRELGIFQL</sequence>
<dbReference type="PANTHER" id="PTHR44099:SF4">
    <property type="entry name" value="RABCONNECTIN-3B, ISOFORM A"/>
    <property type="match status" value="1"/>
</dbReference>
<dbReference type="PROSITE" id="PS00678">
    <property type="entry name" value="WD_REPEATS_1"/>
    <property type="match status" value="1"/>
</dbReference>
<keyword evidence="2" id="KW-0677">Repeat</keyword>
<evidence type="ECO:0000256" key="4">
    <source>
        <dbReference type="SAM" id="MobiDB-lite"/>
    </source>
</evidence>
<organism evidence="5">
    <name type="scientific">Catalpa bungei</name>
    <dbReference type="NCBI Taxonomy" id="265496"/>
    <lineage>
        <taxon>Eukaryota</taxon>
        <taxon>Viridiplantae</taxon>
        <taxon>Streptophyta</taxon>
        <taxon>Embryophyta</taxon>
        <taxon>Tracheophyta</taxon>
        <taxon>Spermatophyta</taxon>
        <taxon>Magnoliopsida</taxon>
        <taxon>eudicotyledons</taxon>
        <taxon>Gunneridae</taxon>
        <taxon>Pentapetalae</taxon>
        <taxon>asterids</taxon>
        <taxon>lamiids</taxon>
        <taxon>Lamiales</taxon>
        <taxon>Bignoniaceae</taxon>
        <taxon>Catalpeae</taxon>
        <taxon>Catalpa</taxon>
    </lineage>
</organism>
<dbReference type="InterPro" id="IPR049916">
    <property type="entry name" value="WDR72-like"/>
</dbReference>
<evidence type="ECO:0000256" key="1">
    <source>
        <dbReference type="ARBA" id="ARBA00022574"/>
    </source>
</evidence>
<dbReference type="GO" id="GO:0005737">
    <property type="term" value="C:cytoplasm"/>
    <property type="evidence" value="ECO:0007669"/>
    <property type="project" value="TreeGrafter"/>
</dbReference>
<proteinExistence type="evidence at transcript level"/>
<dbReference type="SUPFAM" id="SSF48371">
    <property type="entry name" value="ARM repeat"/>
    <property type="match status" value="1"/>
</dbReference>
<dbReference type="InterPro" id="IPR015943">
    <property type="entry name" value="WD40/YVTN_repeat-like_dom_sf"/>
</dbReference>
<dbReference type="InterPro" id="IPR001680">
    <property type="entry name" value="WD40_rpt"/>
</dbReference>
<dbReference type="InterPro" id="IPR036322">
    <property type="entry name" value="WD40_repeat_dom_sf"/>
</dbReference>
<dbReference type="Pfam" id="PF00400">
    <property type="entry name" value="WD40"/>
    <property type="match status" value="1"/>
</dbReference>
<accession>A0A142CD31</accession>
<evidence type="ECO:0000256" key="3">
    <source>
        <dbReference type="PROSITE-ProRule" id="PRU00221"/>
    </source>
</evidence>
<dbReference type="SUPFAM" id="SSF50978">
    <property type="entry name" value="WD40 repeat-like"/>
    <property type="match status" value="2"/>
</dbReference>
<dbReference type="Gene3D" id="1.25.10.10">
    <property type="entry name" value="Leucine-rich Repeat Variant"/>
    <property type="match status" value="1"/>
</dbReference>
<dbReference type="InterPro" id="IPR016024">
    <property type="entry name" value="ARM-type_fold"/>
</dbReference>
<dbReference type="SUPFAM" id="SSF82171">
    <property type="entry name" value="DPP6 N-terminal domain-like"/>
    <property type="match status" value="1"/>
</dbReference>
<keyword evidence="1 3" id="KW-0853">WD repeat</keyword>
<dbReference type="SMART" id="SM00320">
    <property type="entry name" value="WD40"/>
    <property type="match status" value="6"/>
</dbReference>
<name>A0A142CD31_9LAMI</name>
<dbReference type="Gene3D" id="2.130.10.10">
    <property type="entry name" value="YVTN repeat-like/Quinoprotein amine dehydrogenase"/>
    <property type="match status" value="2"/>
</dbReference>